<keyword evidence="3" id="KW-1185">Reference proteome</keyword>
<evidence type="ECO:0000313" key="2">
    <source>
        <dbReference type="EMBL" id="ODN69010.1"/>
    </source>
</evidence>
<protein>
    <submittedName>
        <fullName evidence="2">Anti-sigma-E factor ChrR</fullName>
    </submittedName>
</protein>
<organism evidence="2 3">
    <name type="scientific">Methylobrevis pamukkalensis</name>
    <dbReference type="NCBI Taxonomy" id="1439726"/>
    <lineage>
        <taxon>Bacteria</taxon>
        <taxon>Pseudomonadati</taxon>
        <taxon>Pseudomonadota</taxon>
        <taxon>Alphaproteobacteria</taxon>
        <taxon>Hyphomicrobiales</taxon>
        <taxon>Pleomorphomonadaceae</taxon>
        <taxon>Methylobrevis</taxon>
    </lineage>
</organism>
<dbReference type="Proteomes" id="UP000094622">
    <property type="component" value="Unassembled WGS sequence"/>
</dbReference>
<accession>A0A1E3GY78</accession>
<dbReference type="Pfam" id="PF12973">
    <property type="entry name" value="Cupin_7"/>
    <property type="match status" value="1"/>
</dbReference>
<dbReference type="EMBL" id="MCRJ01000116">
    <property type="protein sequence ID" value="ODN69010.1"/>
    <property type="molecule type" value="Genomic_DNA"/>
</dbReference>
<sequence>MPVHTHHGCEVTLVVEGSFSDVRGRFVPGDIDIADDSIDHKPVAGAEADCICFAVCDAPVKLTGRFGRLLNPLIRA</sequence>
<dbReference type="InterPro" id="IPR025979">
    <property type="entry name" value="ChrR-like_cupin_dom"/>
</dbReference>
<dbReference type="InterPro" id="IPR014710">
    <property type="entry name" value="RmlC-like_jellyroll"/>
</dbReference>
<evidence type="ECO:0000259" key="1">
    <source>
        <dbReference type="Pfam" id="PF12973"/>
    </source>
</evidence>
<proteinExistence type="predicted"/>
<dbReference type="InterPro" id="IPR011051">
    <property type="entry name" value="RmlC_Cupin_sf"/>
</dbReference>
<evidence type="ECO:0000313" key="3">
    <source>
        <dbReference type="Proteomes" id="UP000094622"/>
    </source>
</evidence>
<dbReference type="AlphaFoldDB" id="A0A1E3GY78"/>
<name>A0A1E3GY78_9HYPH</name>
<feature type="domain" description="ChrR-like cupin" evidence="1">
    <location>
        <begin position="1"/>
        <end position="54"/>
    </location>
</feature>
<comment type="caution">
    <text evidence="2">The sequence shown here is derived from an EMBL/GenBank/DDBJ whole genome shotgun (WGS) entry which is preliminary data.</text>
</comment>
<gene>
    <name evidence="2" type="primary">chrR</name>
    <name evidence="2" type="ORF">A6302_03684</name>
</gene>
<dbReference type="Gene3D" id="2.60.120.10">
    <property type="entry name" value="Jelly Rolls"/>
    <property type="match status" value="1"/>
</dbReference>
<reference evidence="2 3" key="1">
    <citation type="submission" date="2016-07" db="EMBL/GenBank/DDBJ databases">
        <title>Draft Genome Sequence of Methylobrevis pamukkalensis PK2.</title>
        <authorList>
            <person name="Vasilenko O.V."/>
            <person name="Doronina N.V."/>
            <person name="Shmareva M.N."/>
            <person name="Tarlachkov S.V."/>
            <person name="Mustakhimov I."/>
            <person name="Trotsenko Y.A."/>
        </authorList>
    </citation>
    <scope>NUCLEOTIDE SEQUENCE [LARGE SCALE GENOMIC DNA]</scope>
    <source>
        <strain evidence="2 3">PK2</strain>
    </source>
</reference>
<dbReference type="SUPFAM" id="SSF51182">
    <property type="entry name" value="RmlC-like cupins"/>
    <property type="match status" value="1"/>
</dbReference>